<evidence type="ECO:0000313" key="2">
    <source>
        <dbReference type="EMBL" id="KAG7495568.1"/>
    </source>
</evidence>
<organism evidence="2 3">
    <name type="scientific">Solea senegalensis</name>
    <name type="common">Senegalese sole</name>
    <dbReference type="NCBI Taxonomy" id="28829"/>
    <lineage>
        <taxon>Eukaryota</taxon>
        <taxon>Metazoa</taxon>
        <taxon>Chordata</taxon>
        <taxon>Craniata</taxon>
        <taxon>Vertebrata</taxon>
        <taxon>Euteleostomi</taxon>
        <taxon>Actinopterygii</taxon>
        <taxon>Neopterygii</taxon>
        <taxon>Teleostei</taxon>
        <taxon>Neoteleostei</taxon>
        <taxon>Acanthomorphata</taxon>
        <taxon>Carangaria</taxon>
        <taxon>Pleuronectiformes</taxon>
        <taxon>Pleuronectoidei</taxon>
        <taxon>Soleidae</taxon>
        <taxon>Solea</taxon>
    </lineage>
</organism>
<feature type="compositionally biased region" description="Basic and acidic residues" evidence="1">
    <location>
        <begin position="9"/>
        <end position="18"/>
    </location>
</feature>
<proteinExistence type="predicted"/>
<evidence type="ECO:0000256" key="1">
    <source>
        <dbReference type="SAM" id="MobiDB-lite"/>
    </source>
</evidence>
<feature type="region of interest" description="Disordered" evidence="1">
    <location>
        <begin position="1"/>
        <end position="22"/>
    </location>
</feature>
<evidence type="ECO:0000313" key="3">
    <source>
        <dbReference type="Proteomes" id="UP000693946"/>
    </source>
</evidence>
<reference evidence="2 3" key="1">
    <citation type="journal article" date="2021" name="Sci. Rep.">
        <title>Chromosome anchoring in Senegalese sole (Solea senegalensis) reveals sex-associated markers and genome rearrangements in flatfish.</title>
        <authorList>
            <person name="Guerrero-Cozar I."/>
            <person name="Gomez-Garrido J."/>
            <person name="Berbel C."/>
            <person name="Martinez-Blanch J.F."/>
            <person name="Alioto T."/>
            <person name="Claros M.G."/>
            <person name="Gagnaire P.A."/>
            <person name="Manchado M."/>
        </authorList>
    </citation>
    <scope>NUCLEOTIDE SEQUENCE [LARGE SCALE GENOMIC DNA]</scope>
    <source>
        <strain evidence="2">Sse05_10M</strain>
    </source>
</reference>
<keyword evidence="3" id="KW-1185">Reference proteome</keyword>
<name>A0AAV6QTD7_SOLSE</name>
<sequence>MGTNRWKKPGSESEKTEADPSGPVCVAGAVQCSFNGSIMPCEQERMSDVRRLDGRMFTSTQTRGCARRTVNWRGSLSLQQQQEHEQEETLACCDLRAQLQNAH</sequence>
<protein>
    <submittedName>
        <fullName evidence="2">Uncharacterized protein</fullName>
    </submittedName>
</protein>
<comment type="caution">
    <text evidence="2">The sequence shown here is derived from an EMBL/GenBank/DDBJ whole genome shotgun (WGS) entry which is preliminary data.</text>
</comment>
<dbReference type="Proteomes" id="UP000693946">
    <property type="component" value="Linkage Group LG3"/>
</dbReference>
<dbReference type="EMBL" id="JAGKHQ010000015">
    <property type="protein sequence ID" value="KAG7495568.1"/>
    <property type="molecule type" value="Genomic_DNA"/>
</dbReference>
<gene>
    <name evidence="2" type="ORF">JOB18_001837</name>
</gene>
<accession>A0AAV6QTD7</accession>
<dbReference type="AlphaFoldDB" id="A0AAV6QTD7"/>